<keyword evidence="5" id="KW-1185">Reference proteome</keyword>
<dbReference type="InterPro" id="IPR029052">
    <property type="entry name" value="Metallo-depent_PP-like"/>
</dbReference>
<feature type="domain" description="Capsule synthesis protein CapA" evidence="2">
    <location>
        <begin position="2"/>
        <end position="149"/>
    </location>
</feature>
<dbReference type="SUPFAM" id="SSF52266">
    <property type="entry name" value="SGNH hydrolase"/>
    <property type="match status" value="1"/>
</dbReference>
<dbReference type="InterPro" id="IPR052169">
    <property type="entry name" value="CW_Biosynth-Accessory"/>
</dbReference>
<dbReference type="PANTHER" id="PTHR33393:SF11">
    <property type="entry name" value="POLYGLUTAMINE SYNTHESIS ACCESSORY PROTEIN RV0574C-RELATED"/>
    <property type="match status" value="1"/>
</dbReference>
<protein>
    <submittedName>
        <fullName evidence="4">CapA family protein</fullName>
    </submittedName>
</protein>
<dbReference type="CDD" id="cd00229">
    <property type="entry name" value="SGNH_hydrolase"/>
    <property type="match status" value="1"/>
</dbReference>
<comment type="similarity">
    <text evidence="1">Belongs to the CapA family.</text>
</comment>
<dbReference type="Gene3D" id="3.60.21.10">
    <property type="match status" value="1"/>
</dbReference>
<evidence type="ECO:0000256" key="1">
    <source>
        <dbReference type="ARBA" id="ARBA00005662"/>
    </source>
</evidence>
<evidence type="ECO:0000313" key="4">
    <source>
        <dbReference type="EMBL" id="MBC5606351.1"/>
    </source>
</evidence>
<sequence>MLDKVGIKHIGYQDATPGKVLNIKGLRIVVLAYTYGFNYYRSKYFFEHCNEGLPHLIVPKKDKFYNHCIDIVRKDFEWAKSQNPNTIIVMPHWGEQFLHTPDKNQLHWAAIFKSLGADIIFGCHPHATQPVRFEENTLVCYCPGNFVNSYISNDGDASMMIEAYWDKNSGKPIAVSIVPMFTYGKYGSIYNALPVHLAVENRQNLSLHDWRRLQQVHNIVLKSAYGLNLTIDHTQNRYILTKEKGYLRQVVPSVSFNRSAILPLLIEKSSSVTFIGDSITEGTLNGGYGWFEPLMNNWSNKRVVNISKGGITSRILFEYKEKICSAKTDLYVIAVGCNDIRYRNAKCCAMTSAEYVANLSIICDWIKESNPYSQIVFIAPWQSDDMFDKWCTLNVESKHALYKDYNECLKNMCDKSSYIYINPNEAIWRVLRGGYIRKWLVDWIHPNAADGISLYSRIIGEMK</sequence>
<dbReference type="Pfam" id="PF09587">
    <property type="entry name" value="PGA_cap"/>
    <property type="match status" value="1"/>
</dbReference>
<evidence type="ECO:0000259" key="2">
    <source>
        <dbReference type="Pfam" id="PF09587"/>
    </source>
</evidence>
<evidence type="ECO:0000313" key="5">
    <source>
        <dbReference type="Proteomes" id="UP000600600"/>
    </source>
</evidence>
<evidence type="ECO:0000259" key="3">
    <source>
        <dbReference type="Pfam" id="PF13472"/>
    </source>
</evidence>
<dbReference type="InterPro" id="IPR019079">
    <property type="entry name" value="Capsule_synth_CapA"/>
</dbReference>
<name>A0ABR7CEX3_9BACE</name>
<comment type="caution">
    <text evidence="4">The sequence shown here is derived from an EMBL/GenBank/DDBJ whole genome shotgun (WGS) entry which is preliminary data.</text>
</comment>
<organism evidence="4 5">
    <name type="scientific">Bacteroides difficilis</name>
    <dbReference type="NCBI Taxonomy" id="2763021"/>
    <lineage>
        <taxon>Bacteria</taxon>
        <taxon>Pseudomonadati</taxon>
        <taxon>Bacteroidota</taxon>
        <taxon>Bacteroidia</taxon>
        <taxon>Bacteroidales</taxon>
        <taxon>Bacteroidaceae</taxon>
        <taxon>Bacteroides</taxon>
    </lineage>
</organism>
<dbReference type="Proteomes" id="UP000600600">
    <property type="component" value="Unassembled WGS sequence"/>
</dbReference>
<dbReference type="PANTHER" id="PTHR33393">
    <property type="entry name" value="POLYGLUTAMINE SYNTHESIS ACCESSORY PROTEIN RV0574C-RELATED"/>
    <property type="match status" value="1"/>
</dbReference>
<reference evidence="4 5" key="1">
    <citation type="submission" date="2020-08" db="EMBL/GenBank/DDBJ databases">
        <title>Genome public.</title>
        <authorList>
            <person name="Liu C."/>
            <person name="Sun Q."/>
        </authorList>
    </citation>
    <scope>NUCLEOTIDE SEQUENCE [LARGE SCALE GENOMIC DNA]</scope>
    <source>
        <strain evidence="4 5">M27</strain>
    </source>
</reference>
<dbReference type="InterPro" id="IPR013830">
    <property type="entry name" value="SGNH_hydro"/>
</dbReference>
<accession>A0ABR7CEX3</accession>
<dbReference type="Gene3D" id="3.40.50.1110">
    <property type="entry name" value="SGNH hydrolase"/>
    <property type="match status" value="1"/>
</dbReference>
<dbReference type="InterPro" id="IPR036514">
    <property type="entry name" value="SGNH_hydro_sf"/>
</dbReference>
<dbReference type="EMBL" id="JACOOE010000009">
    <property type="protein sequence ID" value="MBC5606351.1"/>
    <property type="molecule type" value="Genomic_DNA"/>
</dbReference>
<dbReference type="Pfam" id="PF13472">
    <property type="entry name" value="Lipase_GDSL_2"/>
    <property type="match status" value="1"/>
</dbReference>
<proteinExistence type="inferred from homology"/>
<dbReference type="SUPFAM" id="SSF56300">
    <property type="entry name" value="Metallo-dependent phosphatases"/>
    <property type="match status" value="1"/>
</dbReference>
<gene>
    <name evidence="4" type="ORF">H8S67_16995</name>
</gene>
<feature type="domain" description="SGNH hydrolase-type esterase" evidence="3">
    <location>
        <begin position="274"/>
        <end position="449"/>
    </location>
</feature>